<evidence type="ECO:0000256" key="1">
    <source>
        <dbReference type="SAM" id="MobiDB-lite"/>
    </source>
</evidence>
<dbReference type="OrthoDB" id="5145833at2"/>
<feature type="domain" description="DUF7168" evidence="3">
    <location>
        <begin position="119"/>
        <end position="201"/>
    </location>
</feature>
<organism evidence="4 5">
    <name type="scientific">Nonomuraea terrae</name>
    <dbReference type="NCBI Taxonomy" id="2530383"/>
    <lineage>
        <taxon>Bacteria</taxon>
        <taxon>Bacillati</taxon>
        <taxon>Actinomycetota</taxon>
        <taxon>Actinomycetes</taxon>
        <taxon>Streptosporangiales</taxon>
        <taxon>Streptosporangiaceae</taxon>
        <taxon>Nonomuraea</taxon>
    </lineage>
</organism>
<dbReference type="EMBL" id="SMKQ01000207">
    <property type="protein sequence ID" value="TDD36101.1"/>
    <property type="molecule type" value="Genomic_DNA"/>
</dbReference>
<comment type="caution">
    <text evidence="4">The sequence shown here is derived from an EMBL/GenBank/DDBJ whole genome shotgun (WGS) entry which is preliminary data.</text>
</comment>
<dbReference type="Proteomes" id="UP000295302">
    <property type="component" value="Unassembled WGS sequence"/>
</dbReference>
<evidence type="ECO:0000313" key="4">
    <source>
        <dbReference type="EMBL" id="TDD36101.1"/>
    </source>
</evidence>
<dbReference type="Pfam" id="PF10979">
    <property type="entry name" value="DUF2786"/>
    <property type="match status" value="1"/>
</dbReference>
<feature type="domain" description="DUF2786" evidence="2">
    <location>
        <begin position="38"/>
        <end position="77"/>
    </location>
</feature>
<keyword evidence="5" id="KW-1185">Reference proteome</keyword>
<dbReference type="Pfam" id="PF23771">
    <property type="entry name" value="DUF7168"/>
    <property type="match status" value="1"/>
</dbReference>
<dbReference type="InterPro" id="IPR055592">
    <property type="entry name" value="DUF7168"/>
</dbReference>
<accession>A0A4R4XWJ8</accession>
<reference evidence="4 5" key="1">
    <citation type="submission" date="2019-03" db="EMBL/GenBank/DDBJ databases">
        <title>Draft genome sequences of novel Actinobacteria.</title>
        <authorList>
            <person name="Sahin N."/>
            <person name="Ay H."/>
            <person name="Saygin H."/>
        </authorList>
    </citation>
    <scope>NUCLEOTIDE SEQUENCE [LARGE SCALE GENOMIC DNA]</scope>
    <source>
        <strain evidence="4 5">CH32</strain>
    </source>
</reference>
<evidence type="ECO:0000259" key="2">
    <source>
        <dbReference type="Pfam" id="PF10979"/>
    </source>
</evidence>
<name>A0A4R4XWJ8_9ACTN</name>
<evidence type="ECO:0000313" key="5">
    <source>
        <dbReference type="Proteomes" id="UP000295302"/>
    </source>
</evidence>
<dbReference type="InterPro" id="IPR024498">
    <property type="entry name" value="DUF2786"/>
</dbReference>
<dbReference type="AlphaFoldDB" id="A0A4R4XWJ8"/>
<feature type="compositionally biased region" description="Polar residues" evidence="1">
    <location>
        <begin position="13"/>
        <end position="23"/>
    </location>
</feature>
<gene>
    <name evidence="4" type="ORF">E1286_38710</name>
</gene>
<feature type="region of interest" description="Disordered" evidence="1">
    <location>
        <begin position="1"/>
        <end position="31"/>
    </location>
</feature>
<evidence type="ECO:0000259" key="3">
    <source>
        <dbReference type="Pfam" id="PF23771"/>
    </source>
</evidence>
<protein>
    <submittedName>
        <fullName evidence="4">DUF2786 domain-containing protein</fullName>
    </submittedName>
</protein>
<proteinExistence type="predicted"/>
<sequence length="273" mass="29443">MMQDPNASERESSQLMQAKQLATNPEKGTHVTTAAPEKTLDRIRKYLAIAEHPNTGPEEAETFRERAYNLMAKHGIERAHLAAAGQITDELSSWALVIDKTHQAERIHLLASIVGPKTCRAVQWKVNGVTYVMVSGYQSDLEVVKMLFASLSLQMAKEVANVKPSGRKSLSTARKSFMAGFASSVFEKLRQANKAATAEADSTNTGRSTELVLRDRQAAVDAYYKSKVPATGAVKSRPIGDPDAFLAGREAGERADLGGGARLGSSGQRAISA</sequence>